<dbReference type="GO" id="GO:0046417">
    <property type="term" value="P:chorismate metabolic process"/>
    <property type="evidence" value="ECO:0007669"/>
    <property type="project" value="InterPro"/>
</dbReference>
<dbReference type="OrthoDB" id="2376286at2"/>
<dbReference type="STRING" id="252246.SAMN05421799_101326"/>
<name>A0A1N7K3K0_9BACL</name>
<dbReference type="SMART" id="SM00830">
    <property type="entry name" value="CM_2"/>
    <property type="match status" value="1"/>
</dbReference>
<dbReference type="RefSeq" id="WP_076344374.1">
    <property type="nucleotide sequence ID" value="NZ_FTOO01000001.1"/>
</dbReference>
<proteinExistence type="predicted"/>
<dbReference type="Proteomes" id="UP000186156">
    <property type="component" value="Unassembled WGS sequence"/>
</dbReference>
<dbReference type="Gene3D" id="1.20.59.10">
    <property type="entry name" value="Chorismate mutase"/>
    <property type="match status" value="1"/>
</dbReference>
<protein>
    <submittedName>
        <fullName evidence="3">Chorismate mutase/chorismate mutase / prephenate dehydrogenase</fullName>
    </submittedName>
</protein>
<dbReference type="InterPro" id="IPR036263">
    <property type="entry name" value="Chorismate_II_sf"/>
</dbReference>
<dbReference type="AlphaFoldDB" id="A0A1N7K3K0"/>
<dbReference type="InterPro" id="IPR036979">
    <property type="entry name" value="CM_dom_sf"/>
</dbReference>
<dbReference type="EMBL" id="FTOO01000001">
    <property type="protein sequence ID" value="SIS56024.1"/>
    <property type="molecule type" value="Genomic_DNA"/>
</dbReference>
<keyword evidence="1" id="KW-0413">Isomerase</keyword>
<dbReference type="PANTHER" id="PTHR38041">
    <property type="entry name" value="CHORISMATE MUTASE"/>
    <property type="match status" value="1"/>
</dbReference>
<reference evidence="4" key="1">
    <citation type="submission" date="2017-01" db="EMBL/GenBank/DDBJ databases">
        <authorList>
            <person name="Varghese N."/>
            <person name="Submissions S."/>
        </authorList>
    </citation>
    <scope>NUCLEOTIDE SEQUENCE [LARGE SCALE GENOMIC DNA]</scope>
    <source>
        <strain evidence="4">DSM 16176</strain>
    </source>
</reference>
<evidence type="ECO:0000313" key="3">
    <source>
        <dbReference type="EMBL" id="SIS56024.1"/>
    </source>
</evidence>
<dbReference type="PANTHER" id="PTHR38041:SF1">
    <property type="entry name" value="CHORISMATE MUTASE"/>
    <property type="match status" value="1"/>
</dbReference>
<organism evidence="3 4">
    <name type="scientific">Alicyclobacillus vulcanalis</name>
    <dbReference type="NCBI Taxonomy" id="252246"/>
    <lineage>
        <taxon>Bacteria</taxon>
        <taxon>Bacillati</taxon>
        <taxon>Bacillota</taxon>
        <taxon>Bacilli</taxon>
        <taxon>Bacillales</taxon>
        <taxon>Alicyclobacillaceae</taxon>
        <taxon>Alicyclobacillus</taxon>
    </lineage>
</organism>
<dbReference type="InterPro" id="IPR002701">
    <property type="entry name" value="CM_II_prokaryot"/>
</dbReference>
<sequence length="103" mass="12098">MGRLVDEELRDLRNTIDHIDEHVLRLLARRLALAEEIAKRKAVHGEPVVQPDRAQQVRTRYLQLGVQWGLRPSFLEALWELLHSESCHRQSDVLRRLQRHVPG</sequence>
<dbReference type="PROSITE" id="PS51168">
    <property type="entry name" value="CHORISMATE_MUT_2"/>
    <property type="match status" value="1"/>
</dbReference>
<evidence type="ECO:0000313" key="4">
    <source>
        <dbReference type="Proteomes" id="UP000186156"/>
    </source>
</evidence>
<feature type="domain" description="Chorismate mutase" evidence="2">
    <location>
        <begin position="3"/>
        <end position="94"/>
    </location>
</feature>
<dbReference type="Pfam" id="PF01817">
    <property type="entry name" value="CM_2"/>
    <property type="match status" value="1"/>
</dbReference>
<gene>
    <name evidence="3" type="ORF">SAMN05421799_101326</name>
</gene>
<dbReference type="GO" id="GO:0009697">
    <property type="term" value="P:salicylic acid biosynthetic process"/>
    <property type="evidence" value="ECO:0007669"/>
    <property type="project" value="TreeGrafter"/>
</dbReference>
<accession>A0A1N7K3K0</accession>
<dbReference type="GO" id="GO:0004106">
    <property type="term" value="F:chorismate mutase activity"/>
    <property type="evidence" value="ECO:0007669"/>
    <property type="project" value="InterPro"/>
</dbReference>
<evidence type="ECO:0000259" key="2">
    <source>
        <dbReference type="PROSITE" id="PS51168"/>
    </source>
</evidence>
<dbReference type="SUPFAM" id="SSF48600">
    <property type="entry name" value="Chorismate mutase II"/>
    <property type="match status" value="1"/>
</dbReference>
<evidence type="ECO:0000256" key="1">
    <source>
        <dbReference type="ARBA" id="ARBA00023235"/>
    </source>
</evidence>
<keyword evidence="4" id="KW-1185">Reference proteome</keyword>
<dbReference type="InterPro" id="IPR051331">
    <property type="entry name" value="Chorismate_mutase-related"/>
</dbReference>